<feature type="transmembrane region" description="Helical" evidence="9">
    <location>
        <begin position="208"/>
        <end position="229"/>
    </location>
</feature>
<feature type="transmembrane region" description="Helical" evidence="9">
    <location>
        <begin position="20"/>
        <end position="39"/>
    </location>
</feature>
<reference evidence="13 14" key="1">
    <citation type="submission" date="2021-06" db="EMBL/GenBank/DDBJ databases">
        <authorList>
            <person name="Sun Q."/>
            <person name="Li D."/>
        </authorList>
    </citation>
    <scope>NUCLEOTIDE SEQUENCE [LARGE SCALE GENOMIC DNA]</scope>
    <source>
        <strain evidence="13 14">MSJ-11</strain>
    </source>
</reference>
<keyword evidence="6 9" id="KW-1133">Transmembrane helix</keyword>
<comment type="subunit">
    <text evidence="9">Component of the Sec protein translocase complex. Heterotrimer consisting of SecY, SecE and SecG subunits. The heterotrimers can form oligomers, although 1 heterotrimer is thought to be able to translocate proteins. Interacts with the ribosome. Interacts with SecDF, and other proteins may be involved. Interacts with SecA.</text>
</comment>
<feature type="transmembrane region" description="Helical" evidence="9">
    <location>
        <begin position="144"/>
        <end position="163"/>
    </location>
</feature>
<sequence length="425" mass="47125">MISTLRNAWKVPDLKKRILFTFFMLILYRMGNFILVPGINQEQLKNLSQSGGLFSLYDLLSGGAFSSFSIFAMGVVPYINSSIIFQLLTIAIPSLEQLSKEGEEGRKKIQEYTRYGAIVFGVIQGLSTYAIISRAGALQDGSKFNMFLIILTLLAASTFLMWFGDKITEKGIGNGVSLIIFVNIISRFPTTIYQVAALQKAEEVNFVQVIMLAAIMAGLFLTTVIVSLAERRIPVQYAGKTINGRVYRGQSTHIPINIASSAVIAIIFAMSVMAFPATLGQFWPESKLFMFITTNKYSPFTQGSWLYAILFSVLIIFFTWFYTEVTMKPEEMAENMNKSSGFIPGIRPGEPTANFIQKVLNRTSFMGGIFAAMIAVIPIIVAAKTPFSGIHFGGTSVMIMVSTGLEAVRQIESQLVMRHYQGFLK</sequence>
<evidence type="ECO:0000256" key="3">
    <source>
        <dbReference type="ARBA" id="ARBA00022448"/>
    </source>
</evidence>
<keyword evidence="9" id="KW-1003">Cell membrane</keyword>
<evidence type="ECO:0000256" key="2">
    <source>
        <dbReference type="ARBA" id="ARBA00005751"/>
    </source>
</evidence>
<comment type="similarity">
    <text evidence="2 9 12">Belongs to the SecY/SEC61-alpha family.</text>
</comment>
<keyword evidence="7 9" id="KW-0811">Translocation</keyword>
<feature type="transmembrane region" description="Helical" evidence="9">
    <location>
        <begin position="389"/>
        <end position="408"/>
    </location>
</feature>
<dbReference type="PANTHER" id="PTHR10906">
    <property type="entry name" value="SECY/SEC61-ALPHA FAMILY MEMBER"/>
    <property type="match status" value="1"/>
</dbReference>
<organism evidence="13 14">
    <name type="scientific">Clostridium mobile</name>
    <dbReference type="NCBI Taxonomy" id="2841512"/>
    <lineage>
        <taxon>Bacteria</taxon>
        <taxon>Bacillati</taxon>
        <taxon>Bacillota</taxon>
        <taxon>Clostridia</taxon>
        <taxon>Eubacteriales</taxon>
        <taxon>Clostridiaceae</taxon>
        <taxon>Clostridium</taxon>
    </lineage>
</organism>
<keyword evidence="5 9" id="KW-0653">Protein transport</keyword>
<evidence type="ECO:0000256" key="11">
    <source>
        <dbReference type="RuleBase" id="RU003484"/>
    </source>
</evidence>
<dbReference type="InterPro" id="IPR026593">
    <property type="entry name" value="SecY"/>
</dbReference>
<name>A0ABS6EIT1_9CLOT</name>
<feature type="transmembrane region" description="Helical" evidence="9">
    <location>
        <begin position="365"/>
        <end position="383"/>
    </location>
</feature>
<feature type="transmembrane region" description="Helical" evidence="9">
    <location>
        <begin position="304"/>
        <end position="322"/>
    </location>
</feature>
<dbReference type="PROSITE" id="PS00756">
    <property type="entry name" value="SECY_2"/>
    <property type="match status" value="1"/>
</dbReference>
<gene>
    <name evidence="9 13" type="primary">secY</name>
    <name evidence="13" type="ORF">KQI86_11980</name>
</gene>
<dbReference type="Pfam" id="PF00344">
    <property type="entry name" value="SecY"/>
    <property type="match status" value="1"/>
</dbReference>
<dbReference type="NCBIfam" id="TIGR00967">
    <property type="entry name" value="3a0501s007"/>
    <property type="match status" value="1"/>
</dbReference>
<dbReference type="PROSITE" id="PS00755">
    <property type="entry name" value="SECY_1"/>
    <property type="match status" value="1"/>
</dbReference>
<comment type="subcellular location">
    <subcellularLocation>
        <location evidence="9">Cell membrane</location>
        <topology evidence="9">Multi-pass membrane protein</topology>
    </subcellularLocation>
    <subcellularLocation>
        <location evidence="1 11">Membrane</location>
        <topology evidence="1 11">Multi-pass membrane protein</topology>
    </subcellularLocation>
</comment>
<dbReference type="RefSeq" id="WP_216439626.1">
    <property type="nucleotide sequence ID" value="NZ_JAHLQF010000003.1"/>
</dbReference>
<evidence type="ECO:0000256" key="8">
    <source>
        <dbReference type="ARBA" id="ARBA00023136"/>
    </source>
</evidence>
<evidence type="ECO:0000256" key="5">
    <source>
        <dbReference type="ARBA" id="ARBA00022927"/>
    </source>
</evidence>
<proteinExistence type="inferred from homology"/>
<evidence type="ECO:0000256" key="6">
    <source>
        <dbReference type="ARBA" id="ARBA00022989"/>
    </source>
</evidence>
<protein>
    <recommendedName>
        <fullName evidence="9 10">Protein translocase subunit SecY</fullName>
    </recommendedName>
</protein>
<dbReference type="EMBL" id="JAHLQF010000003">
    <property type="protein sequence ID" value="MBU5485052.1"/>
    <property type="molecule type" value="Genomic_DNA"/>
</dbReference>
<comment type="function">
    <text evidence="9 10">The central subunit of the protein translocation channel SecYEG. Consists of two halves formed by TMs 1-5 and 6-10. These two domains form a lateral gate at the front which open onto the bilayer between TMs 2 and 7, and are clamped together by SecE at the back. The channel is closed by both a pore ring composed of hydrophobic SecY resides and a short helix (helix 2A) on the extracellular side of the membrane which forms a plug. The plug probably moves laterally to allow the channel to open. The ring and the pore may move independently.</text>
</comment>
<comment type="caution">
    <text evidence="13">The sequence shown here is derived from an EMBL/GenBank/DDBJ whole genome shotgun (WGS) entry which is preliminary data.</text>
</comment>
<dbReference type="HAMAP" id="MF_01465">
    <property type="entry name" value="SecY"/>
    <property type="match status" value="1"/>
</dbReference>
<evidence type="ECO:0000256" key="1">
    <source>
        <dbReference type="ARBA" id="ARBA00004141"/>
    </source>
</evidence>
<evidence type="ECO:0000313" key="14">
    <source>
        <dbReference type="Proteomes" id="UP000726170"/>
    </source>
</evidence>
<feature type="transmembrane region" description="Helical" evidence="9">
    <location>
        <begin position="112"/>
        <end position="132"/>
    </location>
</feature>
<dbReference type="PIRSF" id="PIRSF004557">
    <property type="entry name" value="SecY"/>
    <property type="match status" value="1"/>
</dbReference>
<feature type="transmembrane region" description="Helical" evidence="9">
    <location>
        <begin position="175"/>
        <end position="196"/>
    </location>
</feature>
<evidence type="ECO:0000256" key="12">
    <source>
        <dbReference type="RuleBase" id="RU004349"/>
    </source>
</evidence>
<accession>A0ABS6EIT1</accession>
<evidence type="ECO:0000256" key="9">
    <source>
        <dbReference type="HAMAP-Rule" id="MF_01465"/>
    </source>
</evidence>
<feature type="transmembrane region" description="Helical" evidence="9">
    <location>
        <begin position="258"/>
        <end position="284"/>
    </location>
</feature>
<dbReference type="InterPro" id="IPR030659">
    <property type="entry name" value="SecY_CS"/>
</dbReference>
<feature type="transmembrane region" description="Helical" evidence="9">
    <location>
        <begin position="59"/>
        <end position="92"/>
    </location>
</feature>
<dbReference type="Proteomes" id="UP000726170">
    <property type="component" value="Unassembled WGS sequence"/>
</dbReference>
<keyword evidence="3 9" id="KW-0813">Transport</keyword>
<keyword evidence="8 9" id="KW-0472">Membrane</keyword>
<keyword evidence="4 9" id="KW-0812">Transmembrane</keyword>
<evidence type="ECO:0000256" key="7">
    <source>
        <dbReference type="ARBA" id="ARBA00023010"/>
    </source>
</evidence>
<evidence type="ECO:0000256" key="10">
    <source>
        <dbReference type="RuleBase" id="RU000537"/>
    </source>
</evidence>
<dbReference type="InterPro" id="IPR002208">
    <property type="entry name" value="SecY/SEC61-alpha"/>
</dbReference>
<evidence type="ECO:0000313" key="13">
    <source>
        <dbReference type="EMBL" id="MBU5485052.1"/>
    </source>
</evidence>
<evidence type="ECO:0000256" key="4">
    <source>
        <dbReference type="ARBA" id="ARBA00022692"/>
    </source>
</evidence>
<keyword evidence="14" id="KW-1185">Reference proteome</keyword>